<feature type="region of interest" description="Disordered" evidence="2">
    <location>
        <begin position="1"/>
        <end position="77"/>
    </location>
</feature>
<protein>
    <submittedName>
        <fullName evidence="3">Uncharacterized protein</fullName>
    </submittedName>
</protein>
<feature type="compositionally biased region" description="Basic and acidic residues" evidence="2">
    <location>
        <begin position="248"/>
        <end position="268"/>
    </location>
</feature>
<evidence type="ECO:0000256" key="2">
    <source>
        <dbReference type="SAM" id="MobiDB-lite"/>
    </source>
</evidence>
<gene>
    <name evidence="3" type="ORF">VSP0166_LOCUS4839</name>
</gene>
<dbReference type="EMBL" id="HBKP01006686">
    <property type="protein sequence ID" value="CAE2210070.1"/>
    <property type="molecule type" value="Transcribed_RNA"/>
</dbReference>
<accession>A0A7S4HV45</accession>
<dbReference type="AlphaFoldDB" id="A0A7S4HV45"/>
<reference evidence="3" key="1">
    <citation type="submission" date="2021-01" db="EMBL/GenBank/DDBJ databases">
        <authorList>
            <person name="Corre E."/>
            <person name="Pelletier E."/>
            <person name="Niang G."/>
            <person name="Scheremetjew M."/>
            <person name="Finn R."/>
            <person name="Kale V."/>
            <person name="Holt S."/>
            <person name="Cochrane G."/>
            <person name="Meng A."/>
            <person name="Brown T."/>
            <person name="Cohen L."/>
        </authorList>
    </citation>
    <scope>NUCLEOTIDE SEQUENCE</scope>
    <source>
        <strain evidence="3">DIVA3 518/3/11/1/6</strain>
    </source>
</reference>
<proteinExistence type="predicted"/>
<feature type="coiled-coil region" evidence="1">
    <location>
        <begin position="99"/>
        <end position="167"/>
    </location>
</feature>
<feature type="compositionally biased region" description="Low complexity" evidence="2">
    <location>
        <begin position="1"/>
        <end position="15"/>
    </location>
</feature>
<evidence type="ECO:0000256" key="1">
    <source>
        <dbReference type="SAM" id="Coils"/>
    </source>
</evidence>
<name>A0A7S4HV45_9EUKA</name>
<sequence>MFGSWRKGSRSSSSKDVPAEAAKNSRKSPVPGLVVKNNETGETRRIKKSPRSSRSPAHPSPAHDSDISTSQNPEEQIHEEYERKIRVLSQCLSEKAEENITLHEKLTQQERRVHNLTKEVESSKDLEVLVSELNSMLRDKNQEFEALKADALAKDKERKELQELSQEFQRRIRVLSTCLEEMAQENLGYYETNERNGRKTSAPATDVEPDPIPNRSDLQPKRTSTEPDMLKKKKSDPAAASGNSVEAKLVELTKKQDEERNDKERTKLQEQVEELKENLLTAEEKLQKKEKRIIQLNTKLMDAVNKKNAYSESNDLYEEKLKALEQELTENLHQEGIRRQEAEYVASKLKKKVAELQFLLDERDQDSDSSYYSEDDDFD</sequence>
<feature type="compositionally biased region" description="Basic and acidic residues" evidence="2">
    <location>
        <begin position="218"/>
        <end position="230"/>
    </location>
</feature>
<organism evidence="3">
    <name type="scientific">Vannella robusta</name>
    <dbReference type="NCBI Taxonomy" id="1487602"/>
    <lineage>
        <taxon>Eukaryota</taxon>
        <taxon>Amoebozoa</taxon>
        <taxon>Discosea</taxon>
        <taxon>Flabellinia</taxon>
        <taxon>Vannellidae</taxon>
        <taxon>Vannella</taxon>
    </lineage>
</organism>
<evidence type="ECO:0000313" key="3">
    <source>
        <dbReference type="EMBL" id="CAE2210070.1"/>
    </source>
</evidence>
<feature type="region of interest" description="Disordered" evidence="2">
    <location>
        <begin position="189"/>
        <end position="268"/>
    </location>
</feature>
<keyword evidence="1" id="KW-0175">Coiled coil</keyword>